<evidence type="ECO:0000313" key="4">
    <source>
        <dbReference type="EMBL" id="GFO63656.1"/>
    </source>
</evidence>
<organism evidence="4 5">
    <name type="scientific">Geomonas paludis</name>
    <dbReference type="NCBI Taxonomy" id="2740185"/>
    <lineage>
        <taxon>Bacteria</taxon>
        <taxon>Pseudomonadati</taxon>
        <taxon>Thermodesulfobacteriota</taxon>
        <taxon>Desulfuromonadia</taxon>
        <taxon>Geobacterales</taxon>
        <taxon>Geobacteraceae</taxon>
        <taxon>Geomonas</taxon>
    </lineage>
</organism>
<dbReference type="Proteomes" id="UP000568888">
    <property type="component" value="Unassembled WGS sequence"/>
</dbReference>
<feature type="signal peptide" evidence="2">
    <location>
        <begin position="1"/>
        <end position="22"/>
    </location>
</feature>
<reference evidence="5" key="1">
    <citation type="submission" date="2020-06" db="EMBL/GenBank/DDBJ databases">
        <title>Draft genomic sequecing of Geomonas sp. Red736.</title>
        <authorList>
            <person name="Itoh H."/>
            <person name="Xu Z.X."/>
            <person name="Ushijima N."/>
            <person name="Masuda Y."/>
            <person name="Shiratori Y."/>
            <person name="Senoo K."/>
        </authorList>
    </citation>
    <scope>NUCLEOTIDE SEQUENCE [LARGE SCALE GENOMIC DNA]</scope>
    <source>
        <strain evidence="5">Red736</strain>
    </source>
</reference>
<sequence>MKLKVMAAAALLVAASATSVMAAQEGPYVGLNAGVVFVHESTLDAGGGDKADLSFDPGFAVGGVLGYEFATGPRLEAEIAYRKSDTDELSAPGFGSEKVDGDVGVTSYMINAYYDFSKEASVSPFVGVGLGILDGKLSDGFDDASDTTFGYQAMVGVTVKAAPNVNLDLSYRYQGAASDFSVDGVDMSYGSSNILAGVRVKF</sequence>
<dbReference type="AlphaFoldDB" id="A0A6V8MU12"/>
<dbReference type="Pfam" id="PF13505">
    <property type="entry name" value="OMP_b-brl"/>
    <property type="match status" value="1"/>
</dbReference>
<accession>A0A6V8MU12</accession>
<proteinExistence type="predicted"/>
<dbReference type="RefSeq" id="WP_183346498.1">
    <property type="nucleotide sequence ID" value="NZ_BLXY01000002.1"/>
</dbReference>
<evidence type="ECO:0000259" key="3">
    <source>
        <dbReference type="Pfam" id="PF13505"/>
    </source>
</evidence>
<name>A0A6V8MU12_9BACT</name>
<dbReference type="Gene3D" id="2.40.160.20">
    <property type="match status" value="1"/>
</dbReference>
<gene>
    <name evidence="4" type="ORF">GMPD_15750</name>
</gene>
<feature type="chain" id="PRO_5027913606" evidence="2">
    <location>
        <begin position="23"/>
        <end position="202"/>
    </location>
</feature>
<evidence type="ECO:0000313" key="5">
    <source>
        <dbReference type="Proteomes" id="UP000568888"/>
    </source>
</evidence>
<dbReference type="EMBL" id="BLXY01000002">
    <property type="protein sequence ID" value="GFO63656.1"/>
    <property type="molecule type" value="Genomic_DNA"/>
</dbReference>
<dbReference type="InterPro" id="IPR027385">
    <property type="entry name" value="Beta-barrel_OMP"/>
</dbReference>
<protein>
    <submittedName>
        <fullName evidence="4">Outer surface protein</fullName>
    </submittedName>
</protein>
<dbReference type="InterPro" id="IPR011250">
    <property type="entry name" value="OMP/PagP_B-barrel"/>
</dbReference>
<dbReference type="SUPFAM" id="SSF56925">
    <property type="entry name" value="OMPA-like"/>
    <property type="match status" value="1"/>
</dbReference>
<evidence type="ECO:0000256" key="2">
    <source>
        <dbReference type="SAM" id="SignalP"/>
    </source>
</evidence>
<evidence type="ECO:0000256" key="1">
    <source>
        <dbReference type="ARBA" id="ARBA00022729"/>
    </source>
</evidence>
<comment type="caution">
    <text evidence="4">The sequence shown here is derived from an EMBL/GenBank/DDBJ whole genome shotgun (WGS) entry which is preliminary data.</text>
</comment>
<keyword evidence="1 2" id="KW-0732">Signal</keyword>
<feature type="domain" description="Outer membrane protein beta-barrel" evidence="3">
    <location>
        <begin position="9"/>
        <end position="202"/>
    </location>
</feature>